<name>A0A228IN80_9BURK</name>
<comment type="similarity">
    <text evidence="1">Belongs to the SMP-30/CGR1 family.</text>
</comment>
<dbReference type="InterPro" id="IPR005511">
    <property type="entry name" value="SMP-30"/>
</dbReference>
<gene>
    <name evidence="5" type="ORF">CFB84_20085</name>
</gene>
<organism evidence="5 6">
    <name type="scientific">Burkholderia aenigmatica</name>
    <dbReference type="NCBI Taxonomy" id="2015348"/>
    <lineage>
        <taxon>Bacteria</taxon>
        <taxon>Pseudomonadati</taxon>
        <taxon>Pseudomonadota</taxon>
        <taxon>Betaproteobacteria</taxon>
        <taxon>Burkholderiales</taxon>
        <taxon>Burkholderiaceae</taxon>
        <taxon>Burkholderia</taxon>
        <taxon>Burkholderia cepacia complex</taxon>
    </lineage>
</organism>
<dbReference type="RefSeq" id="WP_089451740.1">
    <property type="nucleotide sequence ID" value="NZ_NKFA01000007.1"/>
</dbReference>
<dbReference type="InterPro" id="IPR013658">
    <property type="entry name" value="SGL"/>
</dbReference>
<evidence type="ECO:0000259" key="4">
    <source>
        <dbReference type="Pfam" id="PF08450"/>
    </source>
</evidence>
<dbReference type="AlphaFoldDB" id="A0A228IN80"/>
<dbReference type="PANTHER" id="PTHR10907:SF47">
    <property type="entry name" value="REGUCALCIN"/>
    <property type="match status" value="1"/>
</dbReference>
<dbReference type="GO" id="GO:0005509">
    <property type="term" value="F:calcium ion binding"/>
    <property type="evidence" value="ECO:0007669"/>
    <property type="project" value="TreeGrafter"/>
</dbReference>
<dbReference type="PRINTS" id="PR01790">
    <property type="entry name" value="SMP30FAMILY"/>
</dbReference>
<evidence type="ECO:0000313" key="5">
    <source>
        <dbReference type="EMBL" id="OXI43837.1"/>
    </source>
</evidence>
<sequence length="290" mass="31396">MEIIPIVACETILGEGPLWDVEQQKLYWIDSFGMKIFRSDASGGNCESWDVPQKVGSMALREHGGAILSLADGFYLFDFESGSTSLISKVLHRTPDVRLNDGKVDRAGRFIAGSMDTTETQGVGILYSLDKSHRLTELDRGIVVSNGPCWSPDGSTFYFSDSRSRTIWAYDYDNVTGKVCNKRVFAIFGDGDGFPDGATVDSEGCVWSAGVYAGKIHRFAPDGQLIESIQMPVVCVSSVMFGGPKLDTLYATTMSSSPVPDVIESGEHAGSLFAITGLDVTGVPERRFVG</sequence>
<accession>A0A228IN80</accession>
<reference evidence="6" key="1">
    <citation type="submission" date="2017-06" db="EMBL/GenBank/DDBJ databases">
        <authorList>
            <person name="LiPuma J."/>
            <person name="Spilker T."/>
        </authorList>
    </citation>
    <scope>NUCLEOTIDE SEQUENCE [LARGE SCALE GENOMIC DNA]</scope>
    <source>
        <strain evidence="6">AU17325</strain>
    </source>
</reference>
<dbReference type="Gene3D" id="2.120.10.30">
    <property type="entry name" value="TolB, C-terminal domain"/>
    <property type="match status" value="1"/>
</dbReference>
<keyword evidence="3" id="KW-0862">Zinc</keyword>
<feature type="binding site" evidence="3">
    <location>
        <position position="98"/>
    </location>
    <ligand>
        <name>substrate</name>
    </ligand>
</feature>
<protein>
    <submittedName>
        <fullName evidence="5">Calcium-binding protein</fullName>
    </submittedName>
</protein>
<keyword evidence="3" id="KW-0479">Metal-binding</keyword>
<feature type="binding site" evidence="3">
    <location>
        <position position="100"/>
    </location>
    <ligand>
        <name>substrate</name>
    </ligand>
</feature>
<comment type="caution">
    <text evidence="5">The sequence shown here is derived from an EMBL/GenBank/DDBJ whole genome shotgun (WGS) entry which is preliminary data.</text>
</comment>
<dbReference type="GO" id="GO:0004341">
    <property type="term" value="F:gluconolactonase activity"/>
    <property type="evidence" value="ECO:0007669"/>
    <property type="project" value="TreeGrafter"/>
</dbReference>
<feature type="binding site" evidence="3">
    <location>
        <position position="15"/>
    </location>
    <ligand>
        <name>a divalent metal cation</name>
        <dbReference type="ChEBI" id="CHEBI:60240"/>
    </ligand>
</feature>
<evidence type="ECO:0000256" key="1">
    <source>
        <dbReference type="ARBA" id="ARBA00008853"/>
    </source>
</evidence>
<feature type="active site" description="Proton donor/acceptor" evidence="2">
    <location>
        <position position="196"/>
    </location>
</feature>
<dbReference type="InterPro" id="IPR011042">
    <property type="entry name" value="6-blade_b-propeller_TolB-like"/>
</dbReference>
<dbReference type="OrthoDB" id="9775406at2"/>
<feature type="binding site" evidence="3">
    <location>
        <position position="146"/>
    </location>
    <ligand>
        <name>a divalent metal cation</name>
        <dbReference type="ChEBI" id="CHEBI:60240"/>
    </ligand>
</feature>
<dbReference type="Pfam" id="PF08450">
    <property type="entry name" value="SGL"/>
    <property type="match status" value="1"/>
</dbReference>
<dbReference type="Proteomes" id="UP000214600">
    <property type="component" value="Unassembled WGS sequence"/>
</dbReference>
<reference evidence="5 6" key="2">
    <citation type="submission" date="2017-08" db="EMBL/GenBank/DDBJ databases">
        <title>WGS of novel Burkholderia cepaca complex species.</title>
        <authorList>
            <person name="Lipuma J."/>
            <person name="Spilker T."/>
        </authorList>
    </citation>
    <scope>NUCLEOTIDE SEQUENCE [LARGE SCALE GENOMIC DNA]</scope>
    <source>
        <strain evidence="5 6">AU17325</strain>
    </source>
</reference>
<comment type="cofactor">
    <cofactor evidence="3">
        <name>Zn(2+)</name>
        <dbReference type="ChEBI" id="CHEBI:29105"/>
    </cofactor>
    <text evidence="3">Binds 1 divalent metal cation per subunit.</text>
</comment>
<feature type="domain" description="SMP-30/Gluconolactonase/LRE-like region" evidence="4">
    <location>
        <begin position="13"/>
        <end position="254"/>
    </location>
</feature>
<evidence type="ECO:0000256" key="3">
    <source>
        <dbReference type="PIRSR" id="PIRSR605511-2"/>
    </source>
</evidence>
<dbReference type="PANTHER" id="PTHR10907">
    <property type="entry name" value="REGUCALCIN"/>
    <property type="match status" value="1"/>
</dbReference>
<dbReference type="GO" id="GO:0019853">
    <property type="term" value="P:L-ascorbic acid biosynthetic process"/>
    <property type="evidence" value="ECO:0007669"/>
    <property type="project" value="TreeGrafter"/>
</dbReference>
<evidence type="ECO:0000313" key="6">
    <source>
        <dbReference type="Proteomes" id="UP000214600"/>
    </source>
</evidence>
<feature type="binding site" evidence="3">
    <location>
        <position position="196"/>
    </location>
    <ligand>
        <name>a divalent metal cation</name>
        <dbReference type="ChEBI" id="CHEBI:60240"/>
    </ligand>
</feature>
<proteinExistence type="inferred from homology"/>
<dbReference type="SUPFAM" id="SSF63829">
    <property type="entry name" value="Calcium-dependent phosphotriesterase"/>
    <property type="match status" value="1"/>
</dbReference>
<evidence type="ECO:0000256" key="2">
    <source>
        <dbReference type="PIRSR" id="PIRSR605511-1"/>
    </source>
</evidence>
<dbReference type="EMBL" id="NKFA01000007">
    <property type="protein sequence ID" value="OXI43837.1"/>
    <property type="molecule type" value="Genomic_DNA"/>
</dbReference>